<proteinExistence type="predicted"/>
<evidence type="ECO:0000313" key="2">
    <source>
        <dbReference type="Proteomes" id="UP000475862"/>
    </source>
</evidence>
<reference evidence="1 2" key="1">
    <citation type="submission" date="2019-08" db="EMBL/GenBank/DDBJ databases">
        <title>The genome of the soybean aphid Biotype 1, its phylome, world population structure and adaptation to the North American continent.</title>
        <authorList>
            <person name="Giordano R."/>
            <person name="Donthu R.K."/>
            <person name="Hernandez A.G."/>
            <person name="Wright C.L."/>
            <person name="Zimin A.V."/>
        </authorList>
    </citation>
    <scope>NUCLEOTIDE SEQUENCE [LARGE SCALE GENOMIC DNA]</scope>
    <source>
        <tissue evidence="1">Whole aphids</tissue>
    </source>
</reference>
<protein>
    <submittedName>
        <fullName evidence="1">Uncharacterized protein</fullName>
    </submittedName>
</protein>
<dbReference type="AlphaFoldDB" id="A0A6G0SSN0"/>
<dbReference type="Proteomes" id="UP000475862">
    <property type="component" value="Unassembled WGS sequence"/>
</dbReference>
<dbReference type="EMBL" id="VYZN01003162">
    <property type="protein sequence ID" value="KAE9521272.1"/>
    <property type="molecule type" value="Genomic_DNA"/>
</dbReference>
<sequence length="205" mass="23727">MMQVLPRTIVVAKDAKSGLIAKVYGLNGEIGNYLSYIFGLSPEEVGDFFSFELSEIQPVDSKVVDFADYLVNNYISEESLFPPSIWAEKSSSLQRTTNACESFHKKLNNVLMIMQTDSVMLIRSSLISVRQYRKPRQNNILFVENQIKKLNENKITSYLKTPDLNTRIASCIFWDAICVYLFYRTQFRYFIFIISISFTSHELKH</sequence>
<accession>A0A6G0SSN0</accession>
<evidence type="ECO:0000313" key="1">
    <source>
        <dbReference type="EMBL" id="KAE9521272.1"/>
    </source>
</evidence>
<gene>
    <name evidence="1" type="ORF">AGLY_018335</name>
</gene>
<name>A0A6G0SSN0_APHGL</name>
<comment type="caution">
    <text evidence="1">The sequence shown here is derived from an EMBL/GenBank/DDBJ whole genome shotgun (WGS) entry which is preliminary data.</text>
</comment>
<organism evidence="1 2">
    <name type="scientific">Aphis glycines</name>
    <name type="common">Soybean aphid</name>
    <dbReference type="NCBI Taxonomy" id="307491"/>
    <lineage>
        <taxon>Eukaryota</taxon>
        <taxon>Metazoa</taxon>
        <taxon>Ecdysozoa</taxon>
        <taxon>Arthropoda</taxon>
        <taxon>Hexapoda</taxon>
        <taxon>Insecta</taxon>
        <taxon>Pterygota</taxon>
        <taxon>Neoptera</taxon>
        <taxon>Paraneoptera</taxon>
        <taxon>Hemiptera</taxon>
        <taxon>Sternorrhyncha</taxon>
        <taxon>Aphidomorpha</taxon>
        <taxon>Aphidoidea</taxon>
        <taxon>Aphididae</taxon>
        <taxon>Aphidini</taxon>
        <taxon>Aphis</taxon>
        <taxon>Aphis</taxon>
    </lineage>
</organism>
<keyword evidence="2" id="KW-1185">Reference proteome</keyword>
<dbReference type="OrthoDB" id="6617361at2759"/>